<gene>
    <name evidence="1" type="ORF">HH304_18100</name>
</gene>
<name>A0A848J189_9BACT</name>
<organism evidence="1 2">
    <name type="scientific">Marinigracilibium pacificum</name>
    <dbReference type="NCBI Taxonomy" id="2729599"/>
    <lineage>
        <taxon>Bacteria</taxon>
        <taxon>Pseudomonadati</taxon>
        <taxon>Bacteroidota</taxon>
        <taxon>Cytophagia</taxon>
        <taxon>Cytophagales</taxon>
        <taxon>Flammeovirgaceae</taxon>
        <taxon>Marinigracilibium</taxon>
    </lineage>
</organism>
<evidence type="ECO:0000313" key="1">
    <source>
        <dbReference type="EMBL" id="NMM50327.1"/>
    </source>
</evidence>
<evidence type="ECO:0000313" key="2">
    <source>
        <dbReference type="Proteomes" id="UP000559010"/>
    </source>
</evidence>
<sequence length="179" mass="20100">MKRIFFLVIKICLTILVIACSKEEIKPTNSTGTLPEETQSGLGTFGASINDVKFNIVETSDIYAKIDEESGELIIYGGLKVPSEGIDQFIIIRLLPPFTENNIYNIGITSTTEAIAYYQWILPEPGNFFDANHIVSGELELKRWDLENKIVSGIFNVNFEKNNETLDIKDGRFDLTISN</sequence>
<protein>
    <submittedName>
        <fullName evidence="1">Uncharacterized protein</fullName>
    </submittedName>
</protein>
<dbReference type="AlphaFoldDB" id="A0A848J189"/>
<comment type="caution">
    <text evidence="1">The sequence shown here is derived from an EMBL/GenBank/DDBJ whole genome shotgun (WGS) entry which is preliminary data.</text>
</comment>
<dbReference type="EMBL" id="JABBNU010000012">
    <property type="protein sequence ID" value="NMM50327.1"/>
    <property type="molecule type" value="Genomic_DNA"/>
</dbReference>
<accession>A0A848J189</accession>
<proteinExistence type="predicted"/>
<dbReference type="RefSeq" id="WP_169684691.1">
    <property type="nucleotide sequence ID" value="NZ_JABBNU010000012.1"/>
</dbReference>
<reference evidence="1 2" key="1">
    <citation type="submission" date="2020-04" db="EMBL/GenBank/DDBJ databases">
        <title>Flammeovirgaceae bacterium KN852 isolated from deep sea.</title>
        <authorList>
            <person name="Zhang D.-C."/>
        </authorList>
    </citation>
    <scope>NUCLEOTIDE SEQUENCE [LARGE SCALE GENOMIC DNA]</scope>
    <source>
        <strain evidence="1 2">KN852</strain>
    </source>
</reference>
<dbReference type="Proteomes" id="UP000559010">
    <property type="component" value="Unassembled WGS sequence"/>
</dbReference>
<keyword evidence="2" id="KW-1185">Reference proteome</keyword>